<name>A0AA38HQF9_9CUCU</name>
<organism evidence="1 2">
    <name type="scientific">Zophobas morio</name>
    <dbReference type="NCBI Taxonomy" id="2755281"/>
    <lineage>
        <taxon>Eukaryota</taxon>
        <taxon>Metazoa</taxon>
        <taxon>Ecdysozoa</taxon>
        <taxon>Arthropoda</taxon>
        <taxon>Hexapoda</taxon>
        <taxon>Insecta</taxon>
        <taxon>Pterygota</taxon>
        <taxon>Neoptera</taxon>
        <taxon>Endopterygota</taxon>
        <taxon>Coleoptera</taxon>
        <taxon>Polyphaga</taxon>
        <taxon>Cucujiformia</taxon>
        <taxon>Tenebrionidae</taxon>
        <taxon>Zophobas</taxon>
    </lineage>
</organism>
<gene>
    <name evidence="1" type="ORF">Zmor_028228</name>
</gene>
<sequence length="126" mass="14111">MDTYNSDTPFQCKKGLIVGKRLFVTSAEVEETGGSEYRVKREATLWTSTGLMLRLTPHFTSSINVIVDSGSPSFFLVNYVNSSLDEHQLIRLVASAITLKQNSPSPNERWTGERFLSNFSQISAFL</sequence>
<evidence type="ECO:0000313" key="2">
    <source>
        <dbReference type="Proteomes" id="UP001168821"/>
    </source>
</evidence>
<dbReference type="AlphaFoldDB" id="A0AA38HQF9"/>
<keyword evidence="2" id="KW-1185">Reference proteome</keyword>
<proteinExistence type="predicted"/>
<comment type="caution">
    <text evidence="1">The sequence shown here is derived from an EMBL/GenBank/DDBJ whole genome shotgun (WGS) entry which is preliminary data.</text>
</comment>
<dbReference type="EMBL" id="JALNTZ010000009">
    <property type="protein sequence ID" value="KAJ3641749.1"/>
    <property type="molecule type" value="Genomic_DNA"/>
</dbReference>
<reference evidence="1" key="1">
    <citation type="journal article" date="2023" name="G3 (Bethesda)">
        <title>Whole genome assemblies of Zophobas morio and Tenebrio molitor.</title>
        <authorList>
            <person name="Kaur S."/>
            <person name="Stinson S.A."/>
            <person name="diCenzo G.C."/>
        </authorList>
    </citation>
    <scope>NUCLEOTIDE SEQUENCE</scope>
    <source>
        <strain evidence="1">QUZm001</strain>
    </source>
</reference>
<protein>
    <submittedName>
        <fullName evidence="1">Uncharacterized protein</fullName>
    </submittedName>
</protein>
<accession>A0AA38HQF9</accession>
<dbReference type="Proteomes" id="UP001168821">
    <property type="component" value="Unassembled WGS sequence"/>
</dbReference>
<evidence type="ECO:0000313" key="1">
    <source>
        <dbReference type="EMBL" id="KAJ3641749.1"/>
    </source>
</evidence>